<feature type="domain" description="HAMP" evidence="13">
    <location>
        <begin position="151"/>
        <end position="206"/>
    </location>
</feature>
<dbReference type="InterPro" id="IPR036097">
    <property type="entry name" value="HisK_dim/P_sf"/>
</dbReference>
<protein>
    <recommendedName>
        <fullName evidence="3">histidine kinase</fullName>
        <ecNumber evidence="3">2.7.13.3</ecNumber>
    </recommendedName>
</protein>
<keyword evidence="15" id="KW-1185">Reference proteome</keyword>
<dbReference type="InterPro" id="IPR003594">
    <property type="entry name" value="HATPase_dom"/>
</dbReference>
<dbReference type="InterPro" id="IPR003661">
    <property type="entry name" value="HisK_dim/P_dom"/>
</dbReference>
<dbReference type="InterPro" id="IPR005467">
    <property type="entry name" value="His_kinase_dom"/>
</dbReference>
<dbReference type="Gene3D" id="1.10.287.130">
    <property type="match status" value="1"/>
</dbReference>
<dbReference type="SUPFAM" id="SSF47384">
    <property type="entry name" value="Homodimeric domain of signal transducing histidine kinase"/>
    <property type="match status" value="1"/>
</dbReference>
<keyword evidence="11" id="KW-0472">Membrane</keyword>
<evidence type="ECO:0000256" key="1">
    <source>
        <dbReference type="ARBA" id="ARBA00000085"/>
    </source>
</evidence>
<dbReference type="Pfam" id="PF00512">
    <property type="entry name" value="HisKA"/>
    <property type="match status" value="1"/>
</dbReference>
<evidence type="ECO:0000256" key="4">
    <source>
        <dbReference type="ARBA" id="ARBA00022553"/>
    </source>
</evidence>
<comment type="catalytic activity">
    <reaction evidence="1">
        <text>ATP + protein L-histidine = ADP + protein N-phospho-L-histidine.</text>
        <dbReference type="EC" id="2.7.13.3"/>
    </reaction>
</comment>
<keyword evidence="8 11" id="KW-1133">Transmembrane helix</keyword>
<accession>A0ABP8EI56</accession>
<reference evidence="15" key="1">
    <citation type="journal article" date="2019" name="Int. J. Syst. Evol. Microbiol.">
        <title>The Global Catalogue of Microorganisms (GCM) 10K type strain sequencing project: providing services to taxonomists for standard genome sequencing and annotation.</title>
        <authorList>
            <consortium name="The Broad Institute Genomics Platform"/>
            <consortium name="The Broad Institute Genome Sequencing Center for Infectious Disease"/>
            <person name="Wu L."/>
            <person name="Ma J."/>
        </authorList>
    </citation>
    <scope>NUCLEOTIDE SEQUENCE [LARGE SCALE GENOMIC DNA]</scope>
    <source>
        <strain evidence="15">JCM 17458</strain>
    </source>
</reference>
<name>A0ABP8EI56_9MICO</name>
<evidence type="ECO:0000313" key="15">
    <source>
        <dbReference type="Proteomes" id="UP001501586"/>
    </source>
</evidence>
<evidence type="ECO:0000256" key="7">
    <source>
        <dbReference type="ARBA" id="ARBA00022777"/>
    </source>
</evidence>
<dbReference type="PANTHER" id="PTHR45436">
    <property type="entry name" value="SENSOR HISTIDINE KINASE YKOH"/>
    <property type="match status" value="1"/>
</dbReference>
<dbReference type="GO" id="GO:0016301">
    <property type="term" value="F:kinase activity"/>
    <property type="evidence" value="ECO:0007669"/>
    <property type="project" value="UniProtKB-KW"/>
</dbReference>
<evidence type="ECO:0000313" key="14">
    <source>
        <dbReference type="EMBL" id="GAA4283622.1"/>
    </source>
</evidence>
<dbReference type="PROSITE" id="PS51257">
    <property type="entry name" value="PROKAR_LIPOPROTEIN"/>
    <property type="match status" value="1"/>
</dbReference>
<evidence type="ECO:0000256" key="9">
    <source>
        <dbReference type="ARBA" id="ARBA00023012"/>
    </source>
</evidence>
<comment type="subcellular location">
    <subcellularLocation>
        <location evidence="2">Cell membrane</location>
    </subcellularLocation>
</comment>
<evidence type="ECO:0000256" key="8">
    <source>
        <dbReference type="ARBA" id="ARBA00022989"/>
    </source>
</evidence>
<dbReference type="SUPFAM" id="SSF55874">
    <property type="entry name" value="ATPase domain of HSP90 chaperone/DNA topoisomerase II/histidine kinase"/>
    <property type="match status" value="1"/>
</dbReference>
<sequence length="433" mass="45574">MSLRWKIVLLIVASVIIAVLSCGVIVRQSAAAAEDDRMRQNISKQLSDAIAIYSDTGVLTLNTTVDDPQLPDEAREAALAGQSVTIRATVDGANIIWAAAPIEVGSHSAVISVRASTAESQALLDSIDRAILMGMIGSAIVIGGIGSLIAGQISRRLTLGAQAARKIAAGDTTVRISDVIEAGDDEVAAFAEAADSAVQRLSEKLDSEQRFTSDLAHEMRTPLTGLVNAANLLEEESRPAELVKDRVRRLQVLVEDLLEVSRLDAGRAQPEFAPMALDASIRSLLTTLSASGATTGHEIEPQLLAGDRTVVTDQRRFERIVTNLIVNSTKHGADPIRVCTTPHSVIVEDSGPGYPADIIDAGPTRFVSAGGGGMGLGLVIAQGQAKLLDMHIVFSNREVGGARAEVFLPEVDPRSAAAPEAVPTAGERTPRGR</sequence>
<evidence type="ECO:0000256" key="11">
    <source>
        <dbReference type="SAM" id="Phobius"/>
    </source>
</evidence>
<dbReference type="PANTHER" id="PTHR45436:SF5">
    <property type="entry name" value="SENSOR HISTIDINE KINASE TRCS"/>
    <property type="match status" value="1"/>
</dbReference>
<feature type="domain" description="Histidine kinase" evidence="12">
    <location>
        <begin position="214"/>
        <end position="412"/>
    </location>
</feature>
<dbReference type="PROSITE" id="PS50885">
    <property type="entry name" value="HAMP"/>
    <property type="match status" value="1"/>
</dbReference>
<dbReference type="InterPro" id="IPR036890">
    <property type="entry name" value="HATPase_C_sf"/>
</dbReference>
<dbReference type="EMBL" id="BAABAZ010000004">
    <property type="protein sequence ID" value="GAA4283622.1"/>
    <property type="molecule type" value="Genomic_DNA"/>
</dbReference>
<feature type="region of interest" description="Disordered" evidence="10">
    <location>
        <begin position="412"/>
        <end position="433"/>
    </location>
</feature>
<keyword evidence="4" id="KW-0597">Phosphoprotein</keyword>
<dbReference type="Proteomes" id="UP001501586">
    <property type="component" value="Unassembled WGS sequence"/>
</dbReference>
<keyword evidence="9" id="KW-0902">Two-component regulatory system</keyword>
<dbReference type="SMART" id="SM00387">
    <property type="entry name" value="HATPase_c"/>
    <property type="match status" value="1"/>
</dbReference>
<evidence type="ECO:0000256" key="2">
    <source>
        <dbReference type="ARBA" id="ARBA00004236"/>
    </source>
</evidence>
<gene>
    <name evidence="14" type="ORF">GCM10022261_11530</name>
</gene>
<dbReference type="Gene3D" id="3.30.565.10">
    <property type="entry name" value="Histidine kinase-like ATPase, C-terminal domain"/>
    <property type="match status" value="1"/>
</dbReference>
<feature type="transmembrane region" description="Helical" evidence="11">
    <location>
        <begin position="130"/>
        <end position="150"/>
    </location>
</feature>
<evidence type="ECO:0000259" key="12">
    <source>
        <dbReference type="PROSITE" id="PS50109"/>
    </source>
</evidence>
<keyword evidence="7 14" id="KW-0418">Kinase</keyword>
<dbReference type="RefSeq" id="WP_236863703.1">
    <property type="nucleotide sequence ID" value="NZ_BAABAZ010000004.1"/>
</dbReference>
<dbReference type="InterPro" id="IPR050428">
    <property type="entry name" value="TCS_sensor_his_kinase"/>
</dbReference>
<evidence type="ECO:0000259" key="13">
    <source>
        <dbReference type="PROSITE" id="PS50885"/>
    </source>
</evidence>
<evidence type="ECO:0000256" key="10">
    <source>
        <dbReference type="SAM" id="MobiDB-lite"/>
    </source>
</evidence>
<comment type="caution">
    <text evidence="14">The sequence shown here is derived from an EMBL/GenBank/DDBJ whole genome shotgun (WGS) entry which is preliminary data.</text>
</comment>
<dbReference type="CDD" id="cd00082">
    <property type="entry name" value="HisKA"/>
    <property type="match status" value="1"/>
</dbReference>
<dbReference type="PROSITE" id="PS50109">
    <property type="entry name" value="HIS_KIN"/>
    <property type="match status" value="1"/>
</dbReference>
<dbReference type="InterPro" id="IPR003660">
    <property type="entry name" value="HAMP_dom"/>
</dbReference>
<evidence type="ECO:0000256" key="5">
    <source>
        <dbReference type="ARBA" id="ARBA00022679"/>
    </source>
</evidence>
<dbReference type="EC" id="2.7.13.3" evidence="3"/>
<keyword evidence="5" id="KW-0808">Transferase</keyword>
<keyword evidence="6 11" id="KW-0812">Transmembrane</keyword>
<dbReference type="SMART" id="SM00388">
    <property type="entry name" value="HisKA"/>
    <property type="match status" value="1"/>
</dbReference>
<evidence type="ECO:0000256" key="3">
    <source>
        <dbReference type="ARBA" id="ARBA00012438"/>
    </source>
</evidence>
<evidence type="ECO:0000256" key="6">
    <source>
        <dbReference type="ARBA" id="ARBA00022692"/>
    </source>
</evidence>
<dbReference type="Gene3D" id="6.10.340.10">
    <property type="match status" value="1"/>
</dbReference>
<organism evidence="14 15">
    <name type="scientific">Brevibacterium daeguense</name>
    <dbReference type="NCBI Taxonomy" id="909936"/>
    <lineage>
        <taxon>Bacteria</taxon>
        <taxon>Bacillati</taxon>
        <taxon>Actinomycetota</taxon>
        <taxon>Actinomycetes</taxon>
        <taxon>Micrococcales</taxon>
        <taxon>Brevibacteriaceae</taxon>
        <taxon>Brevibacterium</taxon>
    </lineage>
</organism>
<proteinExistence type="predicted"/>
<dbReference type="Pfam" id="PF02518">
    <property type="entry name" value="HATPase_c"/>
    <property type="match status" value="1"/>
</dbReference>